<dbReference type="SUPFAM" id="SSF89550">
    <property type="entry name" value="PHP domain-like"/>
    <property type="match status" value="1"/>
</dbReference>
<evidence type="ECO:0000313" key="7">
    <source>
        <dbReference type="Proteomes" id="UP000295063"/>
    </source>
</evidence>
<name>A0A4R1PV59_9FIRM</name>
<dbReference type="InterPro" id="IPR016195">
    <property type="entry name" value="Pol/histidinol_Pase-like"/>
</dbReference>
<dbReference type="AlphaFoldDB" id="A0A4R1PV59"/>
<dbReference type="Proteomes" id="UP000295063">
    <property type="component" value="Unassembled WGS sequence"/>
</dbReference>
<sequence>MIDLHSHILPGIDDGAKTIEDSLAMAQIAVDNGTTVIAATPHVIEGRWLPEWSTIKRLCVELSGELKKKNIVLTIVPGAEVALNMDILNLVEGPGPYCINGGRYMLVELPATHIPQYTDEFFFTLQARGISPILAHPERHPEIARNPELIVEWVNKGILMQMNGPSLVGKMGERAMKTAEVLLNSKLVHIIGSDAHSPKARTPRLTNAEEKAISLVGEELTRQIFYLNLLQILNSEEIAIPDVQKIKNIKKMGLLNRIINLMQ</sequence>
<dbReference type="OrthoDB" id="9788539at2"/>
<dbReference type="EC" id="3.1.3.48" evidence="2"/>
<keyword evidence="4" id="KW-0904">Protein phosphatase</keyword>
<comment type="similarity">
    <text evidence="1">Belongs to the metallo-dependent hydrolases superfamily. CpsB/CapC family.</text>
</comment>
<evidence type="ECO:0000256" key="5">
    <source>
        <dbReference type="ARBA" id="ARBA00051722"/>
    </source>
</evidence>
<comment type="caution">
    <text evidence="6">The sequence shown here is derived from an EMBL/GenBank/DDBJ whole genome shotgun (WGS) entry which is preliminary data.</text>
</comment>
<dbReference type="InterPro" id="IPR016667">
    <property type="entry name" value="Caps_polysacc_synth_CpsB/CapC"/>
</dbReference>
<evidence type="ECO:0000256" key="1">
    <source>
        <dbReference type="ARBA" id="ARBA00005750"/>
    </source>
</evidence>
<evidence type="ECO:0000256" key="2">
    <source>
        <dbReference type="ARBA" id="ARBA00013064"/>
    </source>
</evidence>
<dbReference type="RefSeq" id="WP_132081621.1">
    <property type="nucleotide sequence ID" value="NZ_SLUI01000009.1"/>
</dbReference>
<proteinExistence type="inferred from homology"/>
<evidence type="ECO:0000256" key="3">
    <source>
        <dbReference type="ARBA" id="ARBA00022801"/>
    </source>
</evidence>
<dbReference type="EMBL" id="SLUI01000009">
    <property type="protein sequence ID" value="TCL36059.1"/>
    <property type="molecule type" value="Genomic_DNA"/>
</dbReference>
<gene>
    <name evidence="6" type="ORF">EV210_1098</name>
</gene>
<dbReference type="GO" id="GO:0004725">
    <property type="term" value="F:protein tyrosine phosphatase activity"/>
    <property type="evidence" value="ECO:0007669"/>
    <property type="project" value="UniProtKB-EC"/>
</dbReference>
<dbReference type="GO" id="GO:0030145">
    <property type="term" value="F:manganese ion binding"/>
    <property type="evidence" value="ECO:0007669"/>
    <property type="project" value="InterPro"/>
</dbReference>
<dbReference type="PIRSF" id="PIRSF016557">
    <property type="entry name" value="Caps_synth_CpsB"/>
    <property type="match status" value="1"/>
</dbReference>
<evidence type="ECO:0000256" key="4">
    <source>
        <dbReference type="ARBA" id="ARBA00022912"/>
    </source>
</evidence>
<reference evidence="6 7" key="1">
    <citation type="submission" date="2019-03" db="EMBL/GenBank/DDBJ databases">
        <title>Genomic Encyclopedia of Type Strains, Phase IV (KMG-IV): sequencing the most valuable type-strain genomes for metagenomic binning, comparative biology and taxonomic classification.</title>
        <authorList>
            <person name="Goeker M."/>
        </authorList>
    </citation>
    <scope>NUCLEOTIDE SEQUENCE [LARGE SCALE GENOMIC DNA]</scope>
    <source>
        <strain evidence="6 7">DSM 15969</strain>
    </source>
</reference>
<comment type="catalytic activity">
    <reaction evidence="5">
        <text>O-phospho-L-tyrosyl-[protein] + H2O = L-tyrosyl-[protein] + phosphate</text>
        <dbReference type="Rhea" id="RHEA:10684"/>
        <dbReference type="Rhea" id="RHEA-COMP:10136"/>
        <dbReference type="Rhea" id="RHEA-COMP:20101"/>
        <dbReference type="ChEBI" id="CHEBI:15377"/>
        <dbReference type="ChEBI" id="CHEBI:43474"/>
        <dbReference type="ChEBI" id="CHEBI:46858"/>
        <dbReference type="ChEBI" id="CHEBI:61978"/>
        <dbReference type="EC" id="3.1.3.48"/>
    </reaction>
</comment>
<evidence type="ECO:0000313" key="6">
    <source>
        <dbReference type="EMBL" id="TCL36059.1"/>
    </source>
</evidence>
<dbReference type="Pfam" id="PF19567">
    <property type="entry name" value="CpsB_CapC"/>
    <property type="match status" value="1"/>
</dbReference>
<keyword evidence="7" id="KW-1185">Reference proteome</keyword>
<dbReference type="Gene3D" id="3.20.20.140">
    <property type="entry name" value="Metal-dependent hydrolases"/>
    <property type="match status" value="1"/>
</dbReference>
<keyword evidence="3" id="KW-0378">Hydrolase</keyword>
<dbReference type="PANTHER" id="PTHR39181:SF1">
    <property type="entry name" value="TYROSINE-PROTEIN PHOSPHATASE YWQE"/>
    <property type="match status" value="1"/>
</dbReference>
<organism evidence="6 7">
    <name type="scientific">Anaerospora hongkongensis</name>
    <dbReference type="NCBI Taxonomy" id="244830"/>
    <lineage>
        <taxon>Bacteria</taxon>
        <taxon>Bacillati</taxon>
        <taxon>Bacillota</taxon>
        <taxon>Negativicutes</taxon>
        <taxon>Selenomonadales</taxon>
        <taxon>Sporomusaceae</taxon>
        <taxon>Anaerospora</taxon>
    </lineage>
</organism>
<dbReference type="PANTHER" id="PTHR39181">
    <property type="entry name" value="TYROSINE-PROTEIN PHOSPHATASE YWQE"/>
    <property type="match status" value="1"/>
</dbReference>
<accession>A0A4R1PV59</accession>
<protein>
    <recommendedName>
        <fullName evidence="2">protein-tyrosine-phosphatase</fullName>
        <ecNumber evidence="2">3.1.3.48</ecNumber>
    </recommendedName>
</protein>